<proteinExistence type="predicted"/>
<evidence type="ECO:0000259" key="2">
    <source>
        <dbReference type="Pfam" id="PF13391"/>
    </source>
</evidence>
<dbReference type="OMA" id="HIIRVQM"/>
<gene>
    <name evidence="3" type="ORF">THAR02_03820</name>
</gene>
<organism evidence="3 4">
    <name type="scientific">Trichoderma harzianum</name>
    <name type="common">Hypocrea lixii</name>
    <dbReference type="NCBI Taxonomy" id="5544"/>
    <lineage>
        <taxon>Eukaryota</taxon>
        <taxon>Fungi</taxon>
        <taxon>Dikarya</taxon>
        <taxon>Ascomycota</taxon>
        <taxon>Pezizomycotina</taxon>
        <taxon>Sordariomycetes</taxon>
        <taxon>Hypocreomycetidae</taxon>
        <taxon>Hypocreales</taxon>
        <taxon>Hypocreaceae</taxon>
        <taxon>Trichoderma</taxon>
    </lineage>
</organism>
<accession>A0A0G0AGK2</accession>
<dbReference type="EMBL" id="JOKZ01000088">
    <property type="protein sequence ID" value="KKP04094.1"/>
    <property type="molecule type" value="Genomic_DNA"/>
</dbReference>
<sequence length="381" mass="43013">MASEMSQLAGPRPPSLPQTFPQFNESEIRFLHPGYECPMPMLFMLPRVDSCQIVAGNVFDAGYLALDRAGRQRVTASLDGLLTEDSYYFVVDGNDKYPIVPSFRSWIFPHHLLSNIWPLRLARGNRSSHCCITGSSYAVNGAHLVPRDEVQWYGENGMSVYGGDINDPANILPVRKDLHKCFDDRWFAIVPKMTSDGTQFVTHILSKDAAELWPTHHNIIIQHPSNRNYFFARFAWAIFQQVKLFIIRGGKREIIRLQLDTDTGAINYKQESMSGPQLQNLFGGGGSRSATPMKRRLGTVSEELEGNFSEGSWRDDNVDMDADEFWEENISEDEPGKSAKRRQQSSSDTIVDTTWPEDLYGKAGSSATETDAFQDVRETIE</sequence>
<evidence type="ECO:0000256" key="1">
    <source>
        <dbReference type="SAM" id="MobiDB-lite"/>
    </source>
</evidence>
<evidence type="ECO:0000313" key="4">
    <source>
        <dbReference type="Proteomes" id="UP000034112"/>
    </source>
</evidence>
<feature type="domain" description="HNH nuclease" evidence="2">
    <location>
        <begin position="130"/>
        <end position="190"/>
    </location>
</feature>
<name>A0A0G0AGK2_TRIHA</name>
<reference evidence="4" key="1">
    <citation type="journal article" date="2015" name="Genome Announc.">
        <title>Draft whole-genome sequence of the biocontrol agent Trichoderma harzianum T6776.</title>
        <authorList>
            <person name="Baroncelli R."/>
            <person name="Piaggeschi G."/>
            <person name="Fiorini L."/>
            <person name="Bertolini E."/>
            <person name="Zapparata A."/>
            <person name="Pe M.E."/>
            <person name="Sarrocco S."/>
            <person name="Vannacci G."/>
        </authorList>
    </citation>
    <scope>NUCLEOTIDE SEQUENCE [LARGE SCALE GENOMIC DNA]</scope>
    <source>
        <strain evidence="4">T6776</strain>
    </source>
</reference>
<dbReference type="Proteomes" id="UP000034112">
    <property type="component" value="Unassembled WGS sequence"/>
</dbReference>
<dbReference type="AlphaFoldDB" id="A0A0G0AGK2"/>
<dbReference type="OrthoDB" id="2142759at2759"/>
<comment type="caution">
    <text evidence="3">The sequence shown here is derived from an EMBL/GenBank/DDBJ whole genome shotgun (WGS) entry which is preliminary data.</text>
</comment>
<evidence type="ECO:0000313" key="3">
    <source>
        <dbReference type="EMBL" id="KKP04094.1"/>
    </source>
</evidence>
<dbReference type="Pfam" id="PF13391">
    <property type="entry name" value="HNH_2"/>
    <property type="match status" value="1"/>
</dbReference>
<protein>
    <recommendedName>
        <fullName evidence="2">HNH nuclease domain-containing protein</fullName>
    </recommendedName>
</protein>
<dbReference type="InterPro" id="IPR003615">
    <property type="entry name" value="HNH_nuc"/>
</dbReference>
<feature type="region of interest" description="Disordered" evidence="1">
    <location>
        <begin position="328"/>
        <end position="381"/>
    </location>
</feature>